<dbReference type="Pfam" id="PF12323">
    <property type="entry name" value="HTH_OrfB_IS605"/>
    <property type="match status" value="1"/>
</dbReference>
<feature type="domain" description="Transposase putative helix-turn-helix" evidence="1">
    <location>
        <begin position="1"/>
        <end position="43"/>
    </location>
</feature>
<evidence type="ECO:0000259" key="1">
    <source>
        <dbReference type="Pfam" id="PF12323"/>
    </source>
</evidence>
<feature type="non-terminal residue" evidence="2">
    <location>
        <position position="85"/>
    </location>
</feature>
<name>X1IXJ9_9ZZZZ</name>
<reference evidence="2" key="1">
    <citation type="journal article" date="2014" name="Front. Microbiol.">
        <title>High frequency of phylogenetically diverse reductive dehalogenase-homologous genes in deep subseafloor sedimentary metagenomes.</title>
        <authorList>
            <person name="Kawai M."/>
            <person name="Futagami T."/>
            <person name="Toyoda A."/>
            <person name="Takaki Y."/>
            <person name="Nishi S."/>
            <person name="Hori S."/>
            <person name="Arai W."/>
            <person name="Tsubouchi T."/>
            <person name="Morono Y."/>
            <person name="Uchiyama I."/>
            <person name="Ito T."/>
            <person name="Fujiyama A."/>
            <person name="Inagaki F."/>
            <person name="Takami H."/>
        </authorList>
    </citation>
    <scope>NUCLEOTIDE SEQUENCE</scope>
    <source>
        <strain evidence="2">Expedition CK06-06</strain>
    </source>
</reference>
<dbReference type="InterPro" id="IPR021027">
    <property type="entry name" value="Transposase_put_HTH"/>
</dbReference>
<evidence type="ECO:0000313" key="2">
    <source>
        <dbReference type="EMBL" id="GAH87186.1"/>
    </source>
</evidence>
<organism evidence="2">
    <name type="scientific">marine sediment metagenome</name>
    <dbReference type="NCBI Taxonomy" id="412755"/>
    <lineage>
        <taxon>unclassified sequences</taxon>
        <taxon>metagenomes</taxon>
        <taxon>ecological metagenomes</taxon>
    </lineage>
</organism>
<sequence length="85" mass="10188">MQRRTFKYRLYPRREQTVALEHQLGEARSLYNAALQERREAWRMQHVSLNYYDQASQLKEIRDASNLDLANFSACQDVLRRVDKA</sequence>
<gene>
    <name evidence="2" type="ORF">S03H2_58223</name>
</gene>
<dbReference type="AlphaFoldDB" id="X1IXJ9"/>
<comment type="caution">
    <text evidence="2">The sequence shown here is derived from an EMBL/GenBank/DDBJ whole genome shotgun (WGS) entry which is preliminary data.</text>
</comment>
<accession>X1IXJ9</accession>
<proteinExistence type="predicted"/>
<protein>
    <recommendedName>
        <fullName evidence="1">Transposase putative helix-turn-helix domain-containing protein</fullName>
    </recommendedName>
</protein>
<dbReference type="EMBL" id="BARU01037350">
    <property type="protein sequence ID" value="GAH87186.1"/>
    <property type="molecule type" value="Genomic_DNA"/>
</dbReference>